<dbReference type="PANTHER" id="PTHR10938:SF0">
    <property type="entry name" value="TRANSLATION INITIATION FACTOR IF-3, MITOCHONDRIAL"/>
    <property type="match status" value="1"/>
</dbReference>
<dbReference type="GO" id="GO:0032790">
    <property type="term" value="P:ribosome disassembly"/>
    <property type="evidence" value="ECO:0007669"/>
    <property type="project" value="TreeGrafter"/>
</dbReference>
<dbReference type="Proteomes" id="UP000799440">
    <property type="component" value="Unassembled WGS sequence"/>
</dbReference>
<dbReference type="EMBL" id="MU006568">
    <property type="protein sequence ID" value="KAF2748837.1"/>
    <property type="molecule type" value="Genomic_DNA"/>
</dbReference>
<dbReference type="InterPro" id="IPR036788">
    <property type="entry name" value="T_IF-3_C_sf"/>
</dbReference>
<keyword evidence="2" id="KW-0396">Initiation factor</keyword>
<proteinExistence type="inferred from homology"/>
<reference evidence="4" key="1">
    <citation type="journal article" date="2020" name="Stud. Mycol.">
        <title>101 Dothideomycetes genomes: a test case for predicting lifestyles and emergence of pathogens.</title>
        <authorList>
            <person name="Haridas S."/>
            <person name="Albert R."/>
            <person name="Binder M."/>
            <person name="Bloem J."/>
            <person name="Labutti K."/>
            <person name="Salamov A."/>
            <person name="Andreopoulos B."/>
            <person name="Baker S."/>
            <person name="Barry K."/>
            <person name="Bills G."/>
            <person name="Bluhm B."/>
            <person name="Cannon C."/>
            <person name="Castanera R."/>
            <person name="Culley D."/>
            <person name="Daum C."/>
            <person name="Ezra D."/>
            <person name="Gonzalez J."/>
            <person name="Henrissat B."/>
            <person name="Kuo A."/>
            <person name="Liang C."/>
            <person name="Lipzen A."/>
            <person name="Lutzoni F."/>
            <person name="Magnuson J."/>
            <person name="Mondo S."/>
            <person name="Nolan M."/>
            <person name="Ohm R."/>
            <person name="Pangilinan J."/>
            <person name="Park H.-J."/>
            <person name="Ramirez L."/>
            <person name="Alfaro M."/>
            <person name="Sun H."/>
            <person name="Tritt A."/>
            <person name="Yoshinaga Y."/>
            <person name="Zwiers L.-H."/>
            <person name="Turgeon B."/>
            <person name="Goodwin S."/>
            <person name="Spatafora J."/>
            <person name="Crous P."/>
            <person name="Grigoriev I."/>
        </authorList>
    </citation>
    <scope>NUCLEOTIDE SEQUENCE</scope>
    <source>
        <strain evidence="4">CBS 119925</strain>
    </source>
</reference>
<evidence type="ECO:0000313" key="4">
    <source>
        <dbReference type="EMBL" id="KAF2748837.1"/>
    </source>
</evidence>
<keyword evidence="3" id="KW-0648">Protein biosynthesis</keyword>
<keyword evidence="5" id="KW-1185">Reference proteome</keyword>
<protein>
    <recommendedName>
        <fullName evidence="6">Translation initiation factor 3 N-terminal domain-containing protein</fullName>
    </recommendedName>
</protein>
<evidence type="ECO:0000313" key="5">
    <source>
        <dbReference type="Proteomes" id="UP000799440"/>
    </source>
</evidence>
<name>A0A6A6VIA2_9PLEO</name>
<organism evidence="4 5">
    <name type="scientific">Sporormia fimetaria CBS 119925</name>
    <dbReference type="NCBI Taxonomy" id="1340428"/>
    <lineage>
        <taxon>Eukaryota</taxon>
        <taxon>Fungi</taxon>
        <taxon>Dikarya</taxon>
        <taxon>Ascomycota</taxon>
        <taxon>Pezizomycotina</taxon>
        <taxon>Dothideomycetes</taxon>
        <taxon>Pleosporomycetidae</taxon>
        <taxon>Pleosporales</taxon>
        <taxon>Sporormiaceae</taxon>
        <taxon>Sporormia</taxon>
    </lineage>
</organism>
<dbReference type="GO" id="GO:0003743">
    <property type="term" value="F:translation initiation factor activity"/>
    <property type="evidence" value="ECO:0007669"/>
    <property type="project" value="UniProtKB-KW"/>
</dbReference>
<dbReference type="AlphaFoldDB" id="A0A6A6VIA2"/>
<evidence type="ECO:0000256" key="1">
    <source>
        <dbReference type="ARBA" id="ARBA00005439"/>
    </source>
</evidence>
<dbReference type="SUPFAM" id="SSF55200">
    <property type="entry name" value="Translation initiation factor IF3, C-terminal domain"/>
    <property type="match status" value="1"/>
</dbReference>
<dbReference type="InterPro" id="IPR001288">
    <property type="entry name" value="Translation_initiation_fac_3"/>
</dbReference>
<evidence type="ECO:0008006" key="6">
    <source>
        <dbReference type="Google" id="ProtNLM"/>
    </source>
</evidence>
<evidence type="ECO:0000256" key="3">
    <source>
        <dbReference type="ARBA" id="ARBA00022917"/>
    </source>
</evidence>
<dbReference type="OrthoDB" id="21573at2759"/>
<evidence type="ECO:0000256" key="2">
    <source>
        <dbReference type="ARBA" id="ARBA00022540"/>
    </source>
</evidence>
<gene>
    <name evidence="4" type="ORF">M011DRAFT_399859</name>
</gene>
<dbReference type="GO" id="GO:0070124">
    <property type="term" value="P:mitochondrial translational initiation"/>
    <property type="evidence" value="ECO:0007669"/>
    <property type="project" value="TreeGrafter"/>
</dbReference>
<comment type="similarity">
    <text evidence="1">Belongs to the IF-3 family.</text>
</comment>
<dbReference type="GO" id="GO:0043022">
    <property type="term" value="F:ribosome binding"/>
    <property type="evidence" value="ECO:0007669"/>
    <property type="project" value="TreeGrafter"/>
</dbReference>
<accession>A0A6A6VIA2</accession>
<sequence>MPPFHLSSTSRALYRVFIAPALPLRTPTFYPNPQTLQLPSRTFTQTALRAKAFRKDTARHALQDHYTLDTAIQGSHINYVDLTGRFHKYIPLSDALTSFDRSTHHLLLVSAGRVDESGLTDPAHPPVCKVVSKIELRQQHGKKMDLQRRQAKGLGAGPAQKHLELNWAIAPGDLSHRLEKMKGFLREGRKVEVLLGPKRRGKVASERECEEVLRKLREAVAECKGSVEYKAPEGTVGGVMTLVYLGRRVEKEKEKVEKEA</sequence>
<dbReference type="GO" id="GO:0005739">
    <property type="term" value="C:mitochondrion"/>
    <property type="evidence" value="ECO:0007669"/>
    <property type="project" value="TreeGrafter"/>
</dbReference>
<dbReference type="Gene3D" id="3.30.110.10">
    <property type="entry name" value="Translation initiation factor 3 (IF-3), C-terminal domain"/>
    <property type="match status" value="1"/>
</dbReference>
<dbReference type="PANTHER" id="PTHR10938">
    <property type="entry name" value="TRANSLATION INITIATION FACTOR IF-3"/>
    <property type="match status" value="1"/>
</dbReference>